<evidence type="ECO:0000313" key="6">
    <source>
        <dbReference type="Proteomes" id="UP001385892"/>
    </source>
</evidence>
<keyword evidence="5" id="KW-0969">Cilium</keyword>
<accession>A0ABU8WM25</accession>
<dbReference type="Proteomes" id="UP001385892">
    <property type="component" value="Unassembled WGS sequence"/>
</dbReference>
<keyword evidence="5" id="KW-0282">Flagellum</keyword>
<reference evidence="5 6" key="1">
    <citation type="submission" date="2024-03" db="EMBL/GenBank/DDBJ databases">
        <title>Novel species of the genus Variovorax.</title>
        <authorList>
            <person name="Liu Q."/>
            <person name="Xin Y.-H."/>
        </authorList>
    </citation>
    <scope>NUCLEOTIDE SEQUENCE [LARGE SCALE GENOMIC DNA]</scope>
    <source>
        <strain evidence="5 6">KACC 18900</strain>
    </source>
</reference>
<dbReference type="SUPFAM" id="SSF103088">
    <property type="entry name" value="OmpA-like"/>
    <property type="match status" value="1"/>
</dbReference>
<name>A0ABU8WM25_9BURK</name>
<sequence>MFGIKTPRRRASGDEGEKPFWISFSDLMTALMVLFLVAMVVALMSITKPRPSPPPPQPGVDPKVAIAACVAEVTALTKLDEFKGIEVRDHSIDFKTLVRFQDGEHKFEKAGDEQFVRKFVPRVLTIARSGQCDGWLKRVVVEGFASNTGDYLFNLNLSYLRSQRILCTLLTSQTPDALSLVDRKLVQTLFLAGGSSFNTTFGTPAQMRRVELKLEFWDNPTHDRPAEIPLDPGLRCPNDR</sequence>
<evidence type="ECO:0000256" key="1">
    <source>
        <dbReference type="ARBA" id="ARBA00004370"/>
    </source>
</evidence>
<evidence type="ECO:0000259" key="4">
    <source>
        <dbReference type="Pfam" id="PF13677"/>
    </source>
</evidence>
<proteinExistence type="predicted"/>
<keyword evidence="5" id="KW-0966">Cell projection</keyword>
<dbReference type="InterPro" id="IPR036737">
    <property type="entry name" value="OmpA-like_sf"/>
</dbReference>
<keyword evidence="3" id="KW-1133">Transmembrane helix</keyword>
<keyword evidence="2 3" id="KW-0472">Membrane</keyword>
<organism evidence="5 6">
    <name type="scientific">Variovorax rhizosphaerae</name>
    <dbReference type="NCBI Taxonomy" id="1836200"/>
    <lineage>
        <taxon>Bacteria</taxon>
        <taxon>Pseudomonadati</taxon>
        <taxon>Pseudomonadota</taxon>
        <taxon>Betaproteobacteria</taxon>
        <taxon>Burkholderiales</taxon>
        <taxon>Comamonadaceae</taxon>
        <taxon>Variovorax</taxon>
    </lineage>
</organism>
<protein>
    <submittedName>
        <fullName evidence="5">Flagellar motor protein MotB</fullName>
    </submittedName>
</protein>
<dbReference type="Pfam" id="PF13677">
    <property type="entry name" value="MotB_plug"/>
    <property type="match status" value="1"/>
</dbReference>
<evidence type="ECO:0000256" key="3">
    <source>
        <dbReference type="SAM" id="Phobius"/>
    </source>
</evidence>
<feature type="domain" description="Motility protein B-like N-terminal" evidence="4">
    <location>
        <begin position="12"/>
        <end position="38"/>
    </location>
</feature>
<evidence type="ECO:0000313" key="5">
    <source>
        <dbReference type="EMBL" id="MEJ8848590.1"/>
    </source>
</evidence>
<dbReference type="EMBL" id="JBBKZT010000008">
    <property type="protein sequence ID" value="MEJ8848590.1"/>
    <property type="molecule type" value="Genomic_DNA"/>
</dbReference>
<keyword evidence="3" id="KW-0812">Transmembrane</keyword>
<comment type="caution">
    <text evidence="5">The sequence shown here is derived from an EMBL/GenBank/DDBJ whole genome shotgun (WGS) entry which is preliminary data.</text>
</comment>
<dbReference type="RefSeq" id="WP_340343723.1">
    <property type="nucleotide sequence ID" value="NZ_JBBKZT010000008.1"/>
</dbReference>
<keyword evidence="6" id="KW-1185">Reference proteome</keyword>
<feature type="transmembrane region" description="Helical" evidence="3">
    <location>
        <begin position="20"/>
        <end position="43"/>
    </location>
</feature>
<gene>
    <name evidence="5" type="ORF">WKW82_18165</name>
</gene>
<dbReference type="Gene3D" id="3.30.1330.60">
    <property type="entry name" value="OmpA-like domain"/>
    <property type="match status" value="1"/>
</dbReference>
<comment type="subcellular location">
    <subcellularLocation>
        <location evidence="1">Membrane</location>
    </subcellularLocation>
</comment>
<dbReference type="InterPro" id="IPR025713">
    <property type="entry name" value="MotB-like_N_dom"/>
</dbReference>
<evidence type="ECO:0000256" key="2">
    <source>
        <dbReference type="ARBA" id="ARBA00023136"/>
    </source>
</evidence>